<reference evidence="1 2" key="1">
    <citation type="submission" date="2023-07" db="EMBL/GenBank/DDBJ databases">
        <title>Genomic Encyclopedia of Type Strains, Phase IV (KMG-IV): sequencing the most valuable type-strain genomes for metagenomic binning, comparative biology and taxonomic classification.</title>
        <authorList>
            <person name="Goeker M."/>
        </authorList>
    </citation>
    <scope>NUCLEOTIDE SEQUENCE [LARGE SCALE GENOMIC DNA]</scope>
    <source>
        <strain evidence="1 2">DSM 9768</strain>
    </source>
</reference>
<evidence type="ECO:0000313" key="2">
    <source>
        <dbReference type="Proteomes" id="UP001230005"/>
    </source>
</evidence>
<organism evidence="1 2">
    <name type="scientific">Evansella vedderi</name>
    <dbReference type="NCBI Taxonomy" id="38282"/>
    <lineage>
        <taxon>Bacteria</taxon>
        <taxon>Bacillati</taxon>
        <taxon>Bacillota</taxon>
        <taxon>Bacilli</taxon>
        <taxon>Bacillales</taxon>
        <taxon>Bacillaceae</taxon>
        <taxon>Evansella</taxon>
    </lineage>
</organism>
<comment type="caution">
    <text evidence="1">The sequence shown here is derived from an EMBL/GenBank/DDBJ whole genome shotgun (WGS) entry which is preliminary data.</text>
</comment>
<accession>A0ABU0A421</accession>
<dbReference type="Proteomes" id="UP001230005">
    <property type="component" value="Unassembled WGS sequence"/>
</dbReference>
<name>A0ABU0A421_9BACI</name>
<dbReference type="EMBL" id="JAUSUG010000041">
    <property type="protein sequence ID" value="MDQ0258005.1"/>
    <property type="molecule type" value="Genomic_DNA"/>
</dbReference>
<dbReference type="InterPro" id="IPR019700">
    <property type="entry name" value="Sigma-G_inhibitor_Gin"/>
</dbReference>
<sequence>MRGILSAKKQNSLKECLICEMEKDLGIHLLNYFICKECEHEIVTTETDNSNYGYYLERLKKVREALSATKNKVH</sequence>
<dbReference type="Pfam" id="PF10764">
    <property type="entry name" value="Gin"/>
    <property type="match status" value="1"/>
</dbReference>
<keyword evidence="2" id="KW-1185">Reference proteome</keyword>
<gene>
    <name evidence="1" type="ORF">J2S74_005468</name>
</gene>
<dbReference type="RefSeq" id="WP_307332617.1">
    <property type="nucleotide sequence ID" value="NZ_JAUSUG010000041.1"/>
</dbReference>
<protein>
    <submittedName>
        <fullName evidence="1">Uncharacterized protein</fullName>
    </submittedName>
</protein>
<proteinExistence type="predicted"/>
<evidence type="ECO:0000313" key="1">
    <source>
        <dbReference type="EMBL" id="MDQ0258005.1"/>
    </source>
</evidence>